<dbReference type="AlphaFoldDB" id="A0A540L461"/>
<comment type="caution">
    <text evidence="1">The sequence shown here is derived from an EMBL/GenBank/DDBJ whole genome shotgun (WGS) entry which is preliminary data.</text>
</comment>
<dbReference type="STRING" id="106549.A0A540L461"/>
<evidence type="ECO:0000313" key="1">
    <source>
        <dbReference type="EMBL" id="TQD81032.1"/>
    </source>
</evidence>
<protein>
    <submittedName>
        <fullName evidence="1">Uncharacterized protein</fullName>
    </submittedName>
</protein>
<name>A0A540L461_MALBA</name>
<proteinExistence type="predicted"/>
<dbReference type="EMBL" id="VIEB01000785">
    <property type="protein sequence ID" value="TQD81032.1"/>
    <property type="molecule type" value="Genomic_DNA"/>
</dbReference>
<gene>
    <name evidence="1" type="ORF">C1H46_033447</name>
</gene>
<accession>A0A540L461</accession>
<dbReference type="Proteomes" id="UP000315295">
    <property type="component" value="Unassembled WGS sequence"/>
</dbReference>
<evidence type="ECO:0000313" key="2">
    <source>
        <dbReference type="Proteomes" id="UP000315295"/>
    </source>
</evidence>
<reference evidence="1 2" key="1">
    <citation type="journal article" date="2019" name="G3 (Bethesda)">
        <title>Sequencing of a Wild Apple (Malus baccata) Genome Unravels the Differences Between Cultivated and Wild Apple Species Regarding Disease Resistance and Cold Tolerance.</title>
        <authorList>
            <person name="Chen X."/>
        </authorList>
    </citation>
    <scope>NUCLEOTIDE SEQUENCE [LARGE SCALE GENOMIC DNA]</scope>
    <source>
        <strain evidence="2">cv. Shandingzi</strain>
        <tissue evidence="1">Leaves</tissue>
    </source>
</reference>
<sequence>MDHENGVVAVEMLSKDFDPTAVVTEPLPPVVTNTADCDLIGKLVEDHKGTREK</sequence>
<organism evidence="1 2">
    <name type="scientific">Malus baccata</name>
    <name type="common">Siberian crab apple</name>
    <name type="synonym">Pyrus baccata</name>
    <dbReference type="NCBI Taxonomy" id="106549"/>
    <lineage>
        <taxon>Eukaryota</taxon>
        <taxon>Viridiplantae</taxon>
        <taxon>Streptophyta</taxon>
        <taxon>Embryophyta</taxon>
        <taxon>Tracheophyta</taxon>
        <taxon>Spermatophyta</taxon>
        <taxon>Magnoliopsida</taxon>
        <taxon>eudicotyledons</taxon>
        <taxon>Gunneridae</taxon>
        <taxon>Pentapetalae</taxon>
        <taxon>rosids</taxon>
        <taxon>fabids</taxon>
        <taxon>Rosales</taxon>
        <taxon>Rosaceae</taxon>
        <taxon>Amygdaloideae</taxon>
        <taxon>Maleae</taxon>
        <taxon>Malus</taxon>
    </lineage>
</organism>
<keyword evidence="2" id="KW-1185">Reference proteome</keyword>